<dbReference type="SUPFAM" id="SSF51206">
    <property type="entry name" value="cAMP-binding domain-like"/>
    <property type="match status" value="1"/>
</dbReference>
<keyword evidence="3" id="KW-1185">Reference proteome</keyword>
<sequence length="209" mass="24605">MSALNWRYYFDLAVFVLDAISHLKTTLNNYYPLSEEAFLAYKNCTRLRTVEKGEVLYEIGQTPSHFAFLHRGLMRAYVIDEQGNAFNKTFFAEGRFPGSMTALLTNKPSFMAIDALEKSEILEIDFKQFRQALFENNELMAFHINYLETHWLLEKEPKEIGYLQFEAKQRYLNFLEEFNPIINRLTQYHIASYLGITPTQLSRIKKDLK</sequence>
<dbReference type="CDD" id="cd00038">
    <property type="entry name" value="CAP_ED"/>
    <property type="match status" value="1"/>
</dbReference>
<dbReference type="InterPro" id="IPR014710">
    <property type="entry name" value="RmlC-like_jellyroll"/>
</dbReference>
<name>A0ABU8EX55_9GAMM</name>
<protein>
    <submittedName>
        <fullName evidence="2">Crp/Fnr family transcriptional regulator</fullName>
    </submittedName>
</protein>
<gene>
    <name evidence="2" type="ORF">WAE96_17960</name>
</gene>
<organism evidence="2 3">
    <name type="scientific">Pseudoalteromonas spongiae</name>
    <dbReference type="NCBI Taxonomy" id="298657"/>
    <lineage>
        <taxon>Bacteria</taxon>
        <taxon>Pseudomonadati</taxon>
        <taxon>Pseudomonadota</taxon>
        <taxon>Gammaproteobacteria</taxon>
        <taxon>Alteromonadales</taxon>
        <taxon>Pseudoalteromonadaceae</taxon>
        <taxon>Pseudoalteromonas</taxon>
    </lineage>
</organism>
<dbReference type="InterPro" id="IPR018490">
    <property type="entry name" value="cNMP-bd_dom_sf"/>
</dbReference>
<evidence type="ECO:0000313" key="2">
    <source>
        <dbReference type="EMBL" id="MEI4551566.1"/>
    </source>
</evidence>
<evidence type="ECO:0000259" key="1">
    <source>
        <dbReference type="PROSITE" id="PS50042"/>
    </source>
</evidence>
<dbReference type="Proteomes" id="UP001382455">
    <property type="component" value="Unassembled WGS sequence"/>
</dbReference>
<reference evidence="2 3" key="1">
    <citation type="submission" date="2023-12" db="EMBL/GenBank/DDBJ databases">
        <title>Friends and Foes: Symbiotic and Algicidal bacterial influence on Karenia brevis blooms.</title>
        <authorList>
            <person name="Fei C."/>
            <person name="Mohamed A.R."/>
            <person name="Booker A."/>
            <person name="Arshad M."/>
            <person name="Klass S."/>
            <person name="Ahn S."/>
            <person name="Gilbert P.M."/>
            <person name="Heil C.A."/>
            <person name="Martinez J.M."/>
            <person name="Amin S.A."/>
        </authorList>
    </citation>
    <scope>NUCLEOTIDE SEQUENCE [LARGE SCALE GENOMIC DNA]</scope>
    <source>
        <strain evidence="2 3">CE15</strain>
    </source>
</reference>
<proteinExistence type="predicted"/>
<dbReference type="RefSeq" id="WP_100914730.1">
    <property type="nucleotide sequence ID" value="NZ_CP023399.1"/>
</dbReference>
<dbReference type="SMART" id="SM00100">
    <property type="entry name" value="cNMP"/>
    <property type="match status" value="1"/>
</dbReference>
<dbReference type="EMBL" id="JBAWKS010000002">
    <property type="protein sequence ID" value="MEI4551566.1"/>
    <property type="molecule type" value="Genomic_DNA"/>
</dbReference>
<dbReference type="InterPro" id="IPR000595">
    <property type="entry name" value="cNMP-bd_dom"/>
</dbReference>
<accession>A0ABU8EX55</accession>
<evidence type="ECO:0000313" key="3">
    <source>
        <dbReference type="Proteomes" id="UP001382455"/>
    </source>
</evidence>
<dbReference type="PROSITE" id="PS50042">
    <property type="entry name" value="CNMP_BINDING_3"/>
    <property type="match status" value="1"/>
</dbReference>
<comment type="caution">
    <text evidence="2">The sequence shown here is derived from an EMBL/GenBank/DDBJ whole genome shotgun (WGS) entry which is preliminary data.</text>
</comment>
<dbReference type="Pfam" id="PF00027">
    <property type="entry name" value="cNMP_binding"/>
    <property type="match status" value="1"/>
</dbReference>
<feature type="domain" description="Cyclic nucleotide-binding" evidence="1">
    <location>
        <begin position="29"/>
        <end position="150"/>
    </location>
</feature>
<dbReference type="Gene3D" id="2.60.120.10">
    <property type="entry name" value="Jelly Rolls"/>
    <property type="match status" value="1"/>
</dbReference>